<dbReference type="Proteomes" id="UP000054477">
    <property type="component" value="Unassembled WGS sequence"/>
</dbReference>
<proteinExistence type="predicted"/>
<accession>A0A0C9X3Z8</accession>
<feature type="compositionally biased region" description="Polar residues" evidence="1">
    <location>
        <begin position="38"/>
        <end position="67"/>
    </location>
</feature>
<sequence length="67" mass="7419">MFVPTPLADNGSYMAMTNNDPRPSPKNDYEPPAARTATRAQDNQTRMVTTAQQHPQQMAMTAHTTTL</sequence>
<reference evidence="2 3" key="1">
    <citation type="submission" date="2014-04" db="EMBL/GenBank/DDBJ databases">
        <authorList>
            <consortium name="DOE Joint Genome Institute"/>
            <person name="Kuo A."/>
            <person name="Kohler A."/>
            <person name="Nagy L.G."/>
            <person name="Floudas D."/>
            <person name="Copeland A."/>
            <person name="Barry K.W."/>
            <person name="Cichocki N."/>
            <person name="Veneault-Fourrey C."/>
            <person name="LaButti K."/>
            <person name="Lindquist E.A."/>
            <person name="Lipzen A."/>
            <person name="Lundell T."/>
            <person name="Morin E."/>
            <person name="Murat C."/>
            <person name="Sun H."/>
            <person name="Tunlid A."/>
            <person name="Henrissat B."/>
            <person name="Grigoriev I.V."/>
            <person name="Hibbett D.S."/>
            <person name="Martin F."/>
            <person name="Nordberg H.P."/>
            <person name="Cantor M.N."/>
            <person name="Hua S.X."/>
        </authorList>
    </citation>
    <scope>NUCLEOTIDE SEQUENCE [LARGE SCALE GENOMIC DNA]</scope>
    <source>
        <strain evidence="2 3">LaAM-08-1</strain>
    </source>
</reference>
<dbReference type="EMBL" id="KN838914">
    <property type="protein sequence ID" value="KIJ92386.1"/>
    <property type="molecule type" value="Genomic_DNA"/>
</dbReference>
<keyword evidence="3" id="KW-1185">Reference proteome</keyword>
<dbReference type="HOGENOM" id="CLU_2812789_0_0_1"/>
<reference evidence="3" key="2">
    <citation type="submission" date="2015-01" db="EMBL/GenBank/DDBJ databases">
        <title>Evolutionary Origins and Diversification of the Mycorrhizal Mutualists.</title>
        <authorList>
            <consortium name="DOE Joint Genome Institute"/>
            <consortium name="Mycorrhizal Genomics Consortium"/>
            <person name="Kohler A."/>
            <person name="Kuo A."/>
            <person name="Nagy L.G."/>
            <person name="Floudas D."/>
            <person name="Copeland A."/>
            <person name="Barry K.W."/>
            <person name="Cichocki N."/>
            <person name="Veneault-Fourrey C."/>
            <person name="LaButti K."/>
            <person name="Lindquist E.A."/>
            <person name="Lipzen A."/>
            <person name="Lundell T."/>
            <person name="Morin E."/>
            <person name="Murat C."/>
            <person name="Riley R."/>
            <person name="Ohm R."/>
            <person name="Sun H."/>
            <person name="Tunlid A."/>
            <person name="Henrissat B."/>
            <person name="Grigoriev I.V."/>
            <person name="Hibbett D.S."/>
            <person name="Martin F."/>
        </authorList>
    </citation>
    <scope>NUCLEOTIDE SEQUENCE [LARGE SCALE GENOMIC DNA]</scope>
    <source>
        <strain evidence="3">LaAM-08-1</strain>
    </source>
</reference>
<name>A0A0C9X3Z8_9AGAR</name>
<protein>
    <submittedName>
        <fullName evidence="2">Uncharacterized protein</fullName>
    </submittedName>
</protein>
<organism evidence="2 3">
    <name type="scientific">Laccaria amethystina LaAM-08-1</name>
    <dbReference type="NCBI Taxonomy" id="1095629"/>
    <lineage>
        <taxon>Eukaryota</taxon>
        <taxon>Fungi</taxon>
        <taxon>Dikarya</taxon>
        <taxon>Basidiomycota</taxon>
        <taxon>Agaricomycotina</taxon>
        <taxon>Agaricomycetes</taxon>
        <taxon>Agaricomycetidae</taxon>
        <taxon>Agaricales</taxon>
        <taxon>Agaricineae</taxon>
        <taxon>Hydnangiaceae</taxon>
        <taxon>Laccaria</taxon>
    </lineage>
</organism>
<dbReference type="AlphaFoldDB" id="A0A0C9X3Z8"/>
<evidence type="ECO:0000256" key="1">
    <source>
        <dbReference type="SAM" id="MobiDB-lite"/>
    </source>
</evidence>
<gene>
    <name evidence="2" type="ORF">K443DRAFT_13647</name>
</gene>
<evidence type="ECO:0000313" key="2">
    <source>
        <dbReference type="EMBL" id="KIJ92386.1"/>
    </source>
</evidence>
<evidence type="ECO:0000313" key="3">
    <source>
        <dbReference type="Proteomes" id="UP000054477"/>
    </source>
</evidence>
<feature type="region of interest" description="Disordered" evidence="1">
    <location>
        <begin position="1"/>
        <end position="67"/>
    </location>
</feature>